<reference evidence="6 7" key="1">
    <citation type="submission" date="2018-11" db="EMBL/GenBank/DDBJ databases">
        <title>Photobacterium sp. BEI247 sp. nov., a marine bacterium isolated from Yongle Blue Hole in the South China Sea.</title>
        <authorList>
            <person name="Wang X."/>
        </authorList>
    </citation>
    <scope>NUCLEOTIDE SEQUENCE [LARGE SCALE GENOMIC DNA]</scope>
    <source>
        <strain evidence="7">BEI247</strain>
    </source>
</reference>
<dbReference type="PROSITE" id="PS50893">
    <property type="entry name" value="ABC_TRANSPORTER_2"/>
    <property type="match status" value="1"/>
</dbReference>
<keyword evidence="4 6" id="KW-0067">ATP-binding</keyword>
<keyword evidence="2" id="KW-0813">Transport</keyword>
<keyword evidence="7" id="KW-1185">Reference proteome</keyword>
<dbReference type="PANTHER" id="PTHR43553:SF24">
    <property type="entry name" value="ENERGY-COUPLING FACTOR TRANSPORTER ATP-BINDING PROTEIN ECFA1"/>
    <property type="match status" value="1"/>
</dbReference>
<sequence>MTELIAFDQLNYSRPNGKSCAEQLDFTLSAGERIAITGSNGCGKSTLLQLIMGLLPADGGDVRLFGESCYKANCLNEKMFRRHRTRIGLVFQDPDDQLFCPTVIDDVSFGPLNQGFSACKAHQKAMATLNLLGISELAECVSYQLSGGQKRLVALATVLAMDPEVLILDEPSNDLDLENQHRLVEILQQCQLPLILVSHDPQLRSKLVQQEYCLKNGKLVQLTPQKMKLPDVDKSMIRGGEYT</sequence>
<protein>
    <submittedName>
        <fullName evidence="6">ABC transporter ATP-binding protein</fullName>
    </submittedName>
</protein>
<evidence type="ECO:0000256" key="4">
    <source>
        <dbReference type="ARBA" id="ARBA00022840"/>
    </source>
</evidence>
<accession>A0A444JP00</accession>
<dbReference type="PANTHER" id="PTHR43553">
    <property type="entry name" value="HEAVY METAL TRANSPORTER"/>
    <property type="match status" value="1"/>
</dbReference>
<dbReference type="InterPro" id="IPR017871">
    <property type="entry name" value="ABC_transporter-like_CS"/>
</dbReference>
<evidence type="ECO:0000259" key="5">
    <source>
        <dbReference type="PROSITE" id="PS50893"/>
    </source>
</evidence>
<dbReference type="InterPro" id="IPR003593">
    <property type="entry name" value="AAA+_ATPase"/>
</dbReference>
<dbReference type="EMBL" id="RJLM01000005">
    <property type="protein sequence ID" value="RWX54793.1"/>
    <property type="molecule type" value="Genomic_DNA"/>
</dbReference>
<dbReference type="PROSITE" id="PS00211">
    <property type="entry name" value="ABC_TRANSPORTER_1"/>
    <property type="match status" value="1"/>
</dbReference>
<name>A0A444JP00_9GAMM</name>
<dbReference type="InterPro" id="IPR027417">
    <property type="entry name" value="P-loop_NTPase"/>
</dbReference>
<dbReference type="AlphaFoldDB" id="A0A444JP00"/>
<dbReference type="Gene3D" id="3.40.50.300">
    <property type="entry name" value="P-loop containing nucleotide triphosphate hydrolases"/>
    <property type="match status" value="1"/>
</dbReference>
<organism evidence="6 7">
    <name type="scientific">Photobacterium chitinilyticum</name>
    <dbReference type="NCBI Taxonomy" id="2485123"/>
    <lineage>
        <taxon>Bacteria</taxon>
        <taxon>Pseudomonadati</taxon>
        <taxon>Pseudomonadota</taxon>
        <taxon>Gammaproteobacteria</taxon>
        <taxon>Vibrionales</taxon>
        <taxon>Vibrionaceae</taxon>
        <taxon>Photobacterium</taxon>
    </lineage>
</organism>
<keyword evidence="3" id="KW-0547">Nucleotide-binding</keyword>
<dbReference type="InterPro" id="IPR050095">
    <property type="entry name" value="ECF_ABC_transporter_ATP-bd"/>
</dbReference>
<gene>
    <name evidence="6" type="ORF">EDI28_13670</name>
</gene>
<evidence type="ECO:0000313" key="7">
    <source>
        <dbReference type="Proteomes" id="UP000287563"/>
    </source>
</evidence>
<feature type="domain" description="ABC transporter" evidence="5">
    <location>
        <begin position="5"/>
        <end position="241"/>
    </location>
</feature>
<proteinExistence type="inferred from homology"/>
<dbReference type="GO" id="GO:0042626">
    <property type="term" value="F:ATPase-coupled transmembrane transporter activity"/>
    <property type="evidence" value="ECO:0007669"/>
    <property type="project" value="TreeGrafter"/>
</dbReference>
<dbReference type="InterPro" id="IPR015856">
    <property type="entry name" value="ABC_transpr_CbiO/EcfA_su"/>
</dbReference>
<dbReference type="GO" id="GO:0043190">
    <property type="term" value="C:ATP-binding cassette (ABC) transporter complex"/>
    <property type="evidence" value="ECO:0007669"/>
    <property type="project" value="TreeGrafter"/>
</dbReference>
<evidence type="ECO:0000256" key="2">
    <source>
        <dbReference type="ARBA" id="ARBA00022448"/>
    </source>
</evidence>
<dbReference type="GO" id="GO:0016887">
    <property type="term" value="F:ATP hydrolysis activity"/>
    <property type="evidence" value="ECO:0007669"/>
    <property type="project" value="InterPro"/>
</dbReference>
<comment type="caution">
    <text evidence="6">The sequence shown here is derived from an EMBL/GenBank/DDBJ whole genome shotgun (WGS) entry which is preliminary data.</text>
</comment>
<dbReference type="InterPro" id="IPR003439">
    <property type="entry name" value="ABC_transporter-like_ATP-bd"/>
</dbReference>
<dbReference type="SMART" id="SM00382">
    <property type="entry name" value="AAA"/>
    <property type="match status" value="1"/>
</dbReference>
<comment type="similarity">
    <text evidence="1">Belongs to the ABC transporter superfamily.</text>
</comment>
<dbReference type="SUPFAM" id="SSF52540">
    <property type="entry name" value="P-loop containing nucleoside triphosphate hydrolases"/>
    <property type="match status" value="1"/>
</dbReference>
<evidence type="ECO:0000256" key="1">
    <source>
        <dbReference type="ARBA" id="ARBA00005417"/>
    </source>
</evidence>
<dbReference type="GO" id="GO:0005524">
    <property type="term" value="F:ATP binding"/>
    <property type="evidence" value="ECO:0007669"/>
    <property type="project" value="UniProtKB-KW"/>
</dbReference>
<dbReference type="RefSeq" id="WP_128784419.1">
    <property type="nucleotide sequence ID" value="NZ_JAKJSG010000027.1"/>
</dbReference>
<dbReference type="OrthoDB" id="501320at2"/>
<evidence type="ECO:0000256" key="3">
    <source>
        <dbReference type="ARBA" id="ARBA00022741"/>
    </source>
</evidence>
<dbReference type="Proteomes" id="UP000287563">
    <property type="component" value="Unassembled WGS sequence"/>
</dbReference>
<evidence type="ECO:0000313" key="6">
    <source>
        <dbReference type="EMBL" id="RWX54793.1"/>
    </source>
</evidence>
<dbReference type="Pfam" id="PF00005">
    <property type="entry name" value="ABC_tran"/>
    <property type="match status" value="1"/>
</dbReference>
<dbReference type="CDD" id="cd03225">
    <property type="entry name" value="ABC_cobalt_CbiO_domain1"/>
    <property type="match status" value="1"/>
</dbReference>